<reference evidence="3" key="1">
    <citation type="submission" date="2020-03" db="EMBL/GenBank/DDBJ databases">
        <title>The deep terrestrial virosphere.</title>
        <authorList>
            <person name="Holmfeldt K."/>
            <person name="Nilsson E."/>
            <person name="Simone D."/>
            <person name="Lopez-Fernandez M."/>
            <person name="Wu X."/>
            <person name="de Brujin I."/>
            <person name="Lundin D."/>
            <person name="Andersson A."/>
            <person name="Bertilsson S."/>
            <person name="Dopson M."/>
        </authorList>
    </citation>
    <scope>NUCLEOTIDE SEQUENCE</scope>
    <source>
        <strain evidence="3">MM415A00183</strain>
        <strain evidence="2">MM415B00339</strain>
    </source>
</reference>
<dbReference type="Gene3D" id="2.10.109.10">
    <property type="entry name" value="Umud Fragment, subunit A"/>
    <property type="match status" value="1"/>
</dbReference>
<dbReference type="InterPro" id="IPR050077">
    <property type="entry name" value="LexA_repressor"/>
</dbReference>
<dbReference type="Gene3D" id="1.10.260.40">
    <property type="entry name" value="lambda repressor-like DNA-binding domains"/>
    <property type="match status" value="1"/>
</dbReference>
<feature type="domain" description="HTH cro/C1-type" evidence="1">
    <location>
        <begin position="7"/>
        <end position="60"/>
    </location>
</feature>
<dbReference type="Pfam" id="PF01381">
    <property type="entry name" value="HTH_3"/>
    <property type="match status" value="1"/>
</dbReference>
<dbReference type="InterPro" id="IPR036286">
    <property type="entry name" value="LexA/Signal_pep-like_sf"/>
</dbReference>
<protein>
    <submittedName>
        <fullName evidence="3">Putative peptidase</fullName>
    </submittedName>
</protein>
<evidence type="ECO:0000313" key="3">
    <source>
        <dbReference type="EMBL" id="QJA84574.1"/>
    </source>
</evidence>
<dbReference type="GO" id="GO:0003677">
    <property type="term" value="F:DNA binding"/>
    <property type="evidence" value="ECO:0007669"/>
    <property type="project" value="InterPro"/>
</dbReference>
<dbReference type="SMART" id="SM00530">
    <property type="entry name" value="HTH_XRE"/>
    <property type="match status" value="1"/>
</dbReference>
<dbReference type="PANTHER" id="PTHR33516">
    <property type="entry name" value="LEXA REPRESSOR"/>
    <property type="match status" value="1"/>
</dbReference>
<dbReference type="PANTHER" id="PTHR33516:SF2">
    <property type="entry name" value="LEXA REPRESSOR-RELATED"/>
    <property type="match status" value="1"/>
</dbReference>
<dbReference type="InterPro" id="IPR001387">
    <property type="entry name" value="Cro/C1-type_HTH"/>
</dbReference>
<proteinExistence type="predicted"/>
<dbReference type="CDD" id="cd00093">
    <property type="entry name" value="HTH_XRE"/>
    <property type="match status" value="1"/>
</dbReference>
<dbReference type="SUPFAM" id="SSF47413">
    <property type="entry name" value="lambda repressor-like DNA-binding domains"/>
    <property type="match status" value="1"/>
</dbReference>
<dbReference type="AlphaFoldDB" id="A0A6M3KT46"/>
<dbReference type="EMBL" id="MT141559">
    <property type="protein sequence ID" value="QJA66707.1"/>
    <property type="molecule type" value="Genomic_DNA"/>
</dbReference>
<accession>A0A6M3KT46</accession>
<dbReference type="Pfam" id="PF00717">
    <property type="entry name" value="Peptidase_S24"/>
    <property type="match status" value="1"/>
</dbReference>
<dbReference type="EMBL" id="MT142531">
    <property type="protein sequence ID" value="QJA84574.1"/>
    <property type="molecule type" value="Genomic_DNA"/>
</dbReference>
<gene>
    <name evidence="3" type="ORF">MM415A00183_0041</name>
    <name evidence="2" type="ORF">MM415B00339_0016</name>
</gene>
<name>A0A6M3KT46_9ZZZZ</name>
<organism evidence="3">
    <name type="scientific">viral metagenome</name>
    <dbReference type="NCBI Taxonomy" id="1070528"/>
    <lineage>
        <taxon>unclassified sequences</taxon>
        <taxon>metagenomes</taxon>
        <taxon>organismal metagenomes</taxon>
    </lineage>
</organism>
<dbReference type="InterPro" id="IPR015927">
    <property type="entry name" value="Peptidase_S24_S26A/B/C"/>
</dbReference>
<dbReference type="InterPro" id="IPR039418">
    <property type="entry name" value="LexA-like"/>
</dbReference>
<evidence type="ECO:0000313" key="2">
    <source>
        <dbReference type="EMBL" id="QJA66707.1"/>
    </source>
</evidence>
<dbReference type="PROSITE" id="PS50943">
    <property type="entry name" value="HTH_CROC1"/>
    <property type="match status" value="1"/>
</dbReference>
<dbReference type="CDD" id="cd06529">
    <property type="entry name" value="S24_LexA-like"/>
    <property type="match status" value="1"/>
</dbReference>
<dbReference type="InterPro" id="IPR010982">
    <property type="entry name" value="Lambda_DNA-bd_dom_sf"/>
</dbReference>
<dbReference type="SUPFAM" id="SSF51306">
    <property type="entry name" value="LexA/Signal peptidase"/>
    <property type="match status" value="1"/>
</dbReference>
<sequence>MDISSRVKKLRIKSGMTQLQLAEMVGVAQNSIQKIESGDTKNPRNIEALARALQTTPEFLRFGVGDMDNATVVTNAGHYLPLISMVQAGVWTDIHEVAPLDVELYPCPIKCSKRSFIVRVEGESMLPDFKSGDLIYVDPDAQVENGSYVVARLDDENQATFKQLIIDGNKKYLKALNPDWPNKFVEINGNCTIVGKVVFTGKAL</sequence>
<evidence type="ECO:0000259" key="1">
    <source>
        <dbReference type="PROSITE" id="PS50943"/>
    </source>
</evidence>